<evidence type="ECO:0000256" key="1">
    <source>
        <dbReference type="SAM" id="Phobius"/>
    </source>
</evidence>
<comment type="caution">
    <text evidence="2">The sequence shown here is derived from an EMBL/GenBank/DDBJ whole genome shotgun (WGS) entry which is preliminary data.</text>
</comment>
<dbReference type="STRING" id="29170.A0A368GLK0"/>
<keyword evidence="1" id="KW-1133">Transmembrane helix</keyword>
<gene>
    <name evidence="2" type="ORF">ANCCAN_09426</name>
</gene>
<evidence type="ECO:0000313" key="3">
    <source>
        <dbReference type="Proteomes" id="UP000252519"/>
    </source>
</evidence>
<keyword evidence="1" id="KW-0812">Transmembrane</keyword>
<accession>A0A368GLK0</accession>
<reference evidence="2 3" key="1">
    <citation type="submission" date="2014-10" db="EMBL/GenBank/DDBJ databases">
        <title>Draft genome of the hookworm Ancylostoma caninum.</title>
        <authorList>
            <person name="Mitreva M."/>
        </authorList>
    </citation>
    <scope>NUCLEOTIDE SEQUENCE [LARGE SCALE GENOMIC DNA]</scope>
    <source>
        <strain evidence="2 3">Baltimore</strain>
    </source>
</reference>
<dbReference type="Proteomes" id="UP000252519">
    <property type="component" value="Unassembled WGS sequence"/>
</dbReference>
<dbReference type="EMBL" id="JOJR01000126">
    <property type="protein sequence ID" value="RCN44538.1"/>
    <property type="molecule type" value="Genomic_DNA"/>
</dbReference>
<name>A0A368GLK0_ANCCA</name>
<feature type="transmembrane region" description="Helical" evidence="1">
    <location>
        <begin position="24"/>
        <end position="43"/>
    </location>
</feature>
<keyword evidence="3" id="KW-1185">Reference proteome</keyword>
<dbReference type="AlphaFoldDB" id="A0A368GLK0"/>
<sequence>MIGFWRQMRLLLWKGVLVKKRQKFWLAVELLVPLILFVILALVRTRDFTDFETHCGYSCGWIGENPAEFSRLLGSLTMAIHIIARMNGTQIELPTARQLFVPSYNLTGKLEELGMSQNAAEVLAGSRLTPQFFVEAYRYAEQLSSMSTIALFFGAISSVPILCNETLFSNSFLLPPEANLTAEDHDSLCSVTPLDLLNLNQTEIMKNLVLPFYNSPSAGNQSKPASPSDLLEPLLNSLPLLQQQPLYEGFLKRSDNFSLSLANITSAMFCGGNPFDTSTDGLGPLPTNVKTPFDELKNNLVE</sequence>
<proteinExistence type="predicted"/>
<dbReference type="OrthoDB" id="8061355at2759"/>
<protein>
    <submittedName>
        <fullName evidence="2">Uncharacterized protein</fullName>
    </submittedName>
</protein>
<evidence type="ECO:0000313" key="2">
    <source>
        <dbReference type="EMBL" id="RCN44538.1"/>
    </source>
</evidence>
<keyword evidence="1" id="KW-0472">Membrane</keyword>
<organism evidence="2 3">
    <name type="scientific">Ancylostoma caninum</name>
    <name type="common">Dog hookworm</name>
    <dbReference type="NCBI Taxonomy" id="29170"/>
    <lineage>
        <taxon>Eukaryota</taxon>
        <taxon>Metazoa</taxon>
        <taxon>Ecdysozoa</taxon>
        <taxon>Nematoda</taxon>
        <taxon>Chromadorea</taxon>
        <taxon>Rhabditida</taxon>
        <taxon>Rhabditina</taxon>
        <taxon>Rhabditomorpha</taxon>
        <taxon>Strongyloidea</taxon>
        <taxon>Ancylostomatidae</taxon>
        <taxon>Ancylostomatinae</taxon>
        <taxon>Ancylostoma</taxon>
    </lineage>
</organism>